<feature type="region of interest" description="Disordered" evidence="1">
    <location>
        <begin position="17"/>
        <end position="52"/>
    </location>
</feature>
<reference evidence="2" key="1">
    <citation type="submission" date="2021-05" db="UniProtKB">
        <authorList>
            <consortium name="EnsemblPlants"/>
        </authorList>
    </citation>
    <scope>IDENTIFICATION</scope>
    <source>
        <strain evidence="2">subsp. malaccensis</strain>
    </source>
</reference>
<dbReference type="Proteomes" id="UP000012960">
    <property type="component" value="Unplaced"/>
</dbReference>
<keyword evidence="3" id="KW-1185">Reference proteome</keyword>
<dbReference type="Gramene" id="Ma08_t18830.1">
    <property type="protein sequence ID" value="Ma08_p18830.1"/>
    <property type="gene ID" value="Ma08_g18830"/>
</dbReference>
<evidence type="ECO:0000313" key="2">
    <source>
        <dbReference type="EnsemblPlants" id="Ma08_p18830.1"/>
    </source>
</evidence>
<organism evidence="2 3">
    <name type="scientific">Musa acuminata subsp. malaccensis</name>
    <name type="common">Wild banana</name>
    <name type="synonym">Musa malaccensis</name>
    <dbReference type="NCBI Taxonomy" id="214687"/>
    <lineage>
        <taxon>Eukaryota</taxon>
        <taxon>Viridiplantae</taxon>
        <taxon>Streptophyta</taxon>
        <taxon>Embryophyta</taxon>
        <taxon>Tracheophyta</taxon>
        <taxon>Spermatophyta</taxon>
        <taxon>Magnoliopsida</taxon>
        <taxon>Liliopsida</taxon>
        <taxon>Zingiberales</taxon>
        <taxon>Musaceae</taxon>
        <taxon>Musa</taxon>
    </lineage>
</organism>
<sequence>MVENLDKLDWELSEEEKHKIGQIPQRKGYAGRDFVSDDGPYKSTAEPWDGEI</sequence>
<protein>
    <submittedName>
        <fullName evidence="2">Uncharacterized protein</fullName>
    </submittedName>
</protein>
<proteinExistence type="predicted"/>
<dbReference type="InParanoid" id="A0A804K873"/>
<accession>A0A804K873</accession>
<dbReference type="AlphaFoldDB" id="A0A804K873"/>
<dbReference type="EnsemblPlants" id="Ma08_t18830.1">
    <property type="protein sequence ID" value="Ma08_p18830.1"/>
    <property type="gene ID" value="Ma08_g18830"/>
</dbReference>
<name>A0A804K873_MUSAM</name>
<evidence type="ECO:0000256" key="1">
    <source>
        <dbReference type="SAM" id="MobiDB-lite"/>
    </source>
</evidence>
<evidence type="ECO:0000313" key="3">
    <source>
        <dbReference type="Proteomes" id="UP000012960"/>
    </source>
</evidence>